<proteinExistence type="predicted"/>
<gene>
    <name evidence="1" type="ORF">DAQ1742_01958</name>
</gene>
<sequence>MPTGLSDADIAAIPDEERQLMRKEANRLMKKTIPDDSLPY</sequence>
<organism evidence="1 2">
    <name type="scientific">Dickeya aquatica</name>
    <dbReference type="NCBI Taxonomy" id="1401087"/>
    <lineage>
        <taxon>Bacteria</taxon>
        <taxon>Pseudomonadati</taxon>
        <taxon>Pseudomonadota</taxon>
        <taxon>Gammaproteobacteria</taxon>
        <taxon>Enterobacterales</taxon>
        <taxon>Pectobacteriaceae</taxon>
        <taxon>Dickeya</taxon>
    </lineage>
</organism>
<reference evidence="1 2" key="1">
    <citation type="submission" date="2016-09" db="EMBL/GenBank/DDBJ databases">
        <authorList>
            <person name="Reverchon S."/>
            <person name="Nasser W."/>
            <person name="Leonard S."/>
            <person name="Brochier C."/>
            <person name="Duprey A."/>
        </authorList>
    </citation>
    <scope>NUCLEOTIDE SEQUENCE [LARGE SCALE GENOMIC DNA]</scope>
    <source>
        <strain evidence="1 2">174/2</strain>
    </source>
</reference>
<dbReference type="EMBL" id="LT615367">
    <property type="protein sequence ID" value="SLM62888.1"/>
    <property type="molecule type" value="Genomic_DNA"/>
</dbReference>
<dbReference type="AlphaFoldDB" id="A0A375A9X8"/>
<dbReference type="Proteomes" id="UP000294820">
    <property type="component" value="Chromosome 1"/>
</dbReference>
<evidence type="ECO:0000313" key="2">
    <source>
        <dbReference type="Proteomes" id="UP000294820"/>
    </source>
</evidence>
<accession>A0A375A9X8</accession>
<keyword evidence="2" id="KW-1185">Reference proteome</keyword>
<evidence type="ECO:0000313" key="1">
    <source>
        <dbReference type="EMBL" id="SLM62888.1"/>
    </source>
</evidence>
<protein>
    <submittedName>
        <fullName evidence="1">Mobile element protein</fullName>
    </submittedName>
</protein>
<dbReference type="KEGG" id="daq:DAQ1742_01958"/>
<name>A0A375A9X8_9GAMM</name>